<evidence type="ECO:0000256" key="1">
    <source>
        <dbReference type="SAM" id="Coils"/>
    </source>
</evidence>
<evidence type="ECO:0000313" key="5">
    <source>
        <dbReference type="Proteomes" id="UP000005240"/>
    </source>
</evidence>
<dbReference type="SMART" id="SM00717">
    <property type="entry name" value="SANT"/>
    <property type="match status" value="1"/>
</dbReference>
<reference evidence="3" key="2">
    <citation type="submission" date="2016-05" db="EMBL/GenBank/DDBJ databases">
        <title>Comparative analysis highlights variable genome content of wheat rusts and divergence of the mating loci.</title>
        <authorList>
            <person name="Cuomo C.A."/>
            <person name="Bakkeren G."/>
            <person name="Szabo L."/>
            <person name="Khalil H."/>
            <person name="Joly D."/>
            <person name="Goldberg J."/>
            <person name="Young S."/>
            <person name="Zeng Q."/>
            <person name="Fellers J."/>
        </authorList>
    </citation>
    <scope>NUCLEOTIDE SEQUENCE [LARGE SCALE GENOMIC DNA]</scope>
    <source>
        <strain evidence="3">1-1 BBBD Race 1</strain>
    </source>
</reference>
<sequence>MKRPRPTDRAALMEILAELKEQADAVAQKEKELEAANRAVRKFVYEFEIDIRQRRCTLYHEAGEINSWKKQIFTTGLVKKPMQMDEQDFVKVPKYPAQEIVDRSSSWDVIKVPPGWRERPYNPAEWTLAEDCFFPQNYSVFPAKRRKELMGKTHLDIVIEDFLEAPKRLELEVCYGMCFVGGCYHSDENRFISAEIQNFCTSEDITIHQIYPLLQNRKTKLKLLSQLSAILVWREKTSIVKKLESLTKPKFEPAPFLEHPLWSGDEDRILLEVLNQPKFKLEFDQDHNTETWKEIAKYCEGEDFDRDAVQCQKRWNNHLQPRLRNGGYFPQFFQGDWLTLIGKLREKGFRDECADDFNWEEVKFHVFTGAFLKRCWAVCHPCEKIKDFEAFYQSMLDEHNGYTKEQLNKTIHGGGQHNPAVFSLLRKKINREHQDAHRY</sequence>
<keyword evidence="1" id="KW-0175">Coiled coil</keyword>
<reference evidence="4" key="4">
    <citation type="submission" date="2025-05" db="UniProtKB">
        <authorList>
            <consortium name="EnsemblFungi"/>
        </authorList>
    </citation>
    <scope>IDENTIFICATION</scope>
    <source>
        <strain evidence="4">isolate 1-1 / race 1 (BBBD)</strain>
    </source>
</reference>
<protein>
    <submittedName>
        <fullName evidence="4">Myb-like domain-containing protein</fullName>
    </submittedName>
</protein>
<name>A0A180G742_PUCT1</name>
<dbReference type="InterPro" id="IPR009057">
    <property type="entry name" value="Homeodomain-like_sf"/>
</dbReference>
<accession>A0A180G742</accession>
<dbReference type="EMBL" id="ADAS02000180">
    <property type="protein sequence ID" value="OAV88388.1"/>
    <property type="molecule type" value="Genomic_DNA"/>
</dbReference>
<evidence type="ECO:0000313" key="4">
    <source>
        <dbReference type="EnsemblFungi" id="PTTG_29047-t43_1-p1"/>
    </source>
</evidence>
<dbReference type="Gene3D" id="1.10.10.60">
    <property type="entry name" value="Homeodomain-like"/>
    <property type="match status" value="1"/>
</dbReference>
<feature type="coiled-coil region" evidence="1">
    <location>
        <begin position="9"/>
        <end position="39"/>
    </location>
</feature>
<dbReference type="SUPFAM" id="SSF46689">
    <property type="entry name" value="Homeodomain-like"/>
    <property type="match status" value="1"/>
</dbReference>
<dbReference type="PROSITE" id="PS50090">
    <property type="entry name" value="MYB_LIKE"/>
    <property type="match status" value="1"/>
</dbReference>
<feature type="domain" description="Myb-like" evidence="2">
    <location>
        <begin position="262"/>
        <end position="319"/>
    </location>
</feature>
<dbReference type="VEuPathDB" id="FungiDB:PTTG_29047"/>
<evidence type="ECO:0000313" key="3">
    <source>
        <dbReference type="EMBL" id="OAV88388.1"/>
    </source>
</evidence>
<evidence type="ECO:0000259" key="2">
    <source>
        <dbReference type="PROSITE" id="PS50090"/>
    </source>
</evidence>
<dbReference type="AlphaFoldDB" id="A0A180G742"/>
<reference evidence="4 5" key="3">
    <citation type="journal article" date="2017" name="G3 (Bethesda)">
        <title>Comparative analysis highlights variable genome content of wheat rusts and divergence of the mating loci.</title>
        <authorList>
            <person name="Cuomo C.A."/>
            <person name="Bakkeren G."/>
            <person name="Khalil H.B."/>
            <person name="Panwar V."/>
            <person name="Joly D."/>
            <person name="Linning R."/>
            <person name="Sakthikumar S."/>
            <person name="Song X."/>
            <person name="Adiconis X."/>
            <person name="Fan L."/>
            <person name="Goldberg J.M."/>
            <person name="Levin J.Z."/>
            <person name="Young S."/>
            <person name="Zeng Q."/>
            <person name="Anikster Y."/>
            <person name="Bruce M."/>
            <person name="Wang M."/>
            <person name="Yin C."/>
            <person name="McCallum B."/>
            <person name="Szabo L.J."/>
            <person name="Hulbert S."/>
            <person name="Chen X."/>
            <person name="Fellers J.P."/>
        </authorList>
    </citation>
    <scope>NUCLEOTIDE SEQUENCE</scope>
    <source>
        <strain evidence="5">Isolate 1-1 / race 1 (BBBD)</strain>
        <strain evidence="4">isolate 1-1 / race 1 (BBBD)</strain>
    </source>
</reference>
<dbReference type="Proteomes" id="UP000005240">
    <property type="component" value="Unassembled WGS sequence"/>
</dbReference>
<dbReference type="CDD" id="cd00167">
    <property type="entry name" value="SANT"/>
    <property type="match status" value="1"/>
</dbReference>
<dbReference type="Pfam" id="PF13921">
    <property type="entry name" value="Myb_DNA-bind_6"/>
    <property type="match status" value="1"/>
</dbReference>
<dbReference type="InterPro" id="IPR001005">
    <property type="entry name" value="SANT/Myb"/>
</dbReference>
<proteinExistence type="predicted"/>
<dbReference type="EnsemblFungi" id="PTTG_29047-t43_1">
    <property type="protein sequence ID" value="PTTG_29047-t43_1-p1"/>
    <property type="gene ID" value="PTTG_29047"/>
</dbReference>
<gene>
    <name evidence="3" type="ORF">PTTG_29047</name>
</gene>
<organism evidence="3">
    <name type="scientific">Puccinia triticina (isolate 1-1 / race 1 (BBBD))</name>
    <name type="common">Brown leaf rust fungus</name>
    <dbReference type="NCBI Taxonomy" id="630390"/>
    <lineage>
        <taxon>Eukaryota</taxon>
        <taxon>Fungi</taxon>
        <taxon>Dikarya</taxon>
        <taxon>Basidiomycota</taxon>
        <taxon>Pucciniomycotina</taxon>
        <taxon>Pucciniomycetes</taxon>
        <taxon>Pucciniales</taxon>
        <taxon>Pucciniaceae</taxon>
        <taxon>Puccinia</taxon>
    </lineage>
</organism>
<dbReference type="OrthoDB" id="2143914at2759"/>
<keyword evidence="5" id="KW-1185">Reference proteome</keyword>
<reference evidence="3" key="1">
    <citation type="submission" date="2009-11" db="EMBL/GenBank/DDBJ databases">
        <authorList>
            <consortium name="The Broad Institute Genome Sequencing Platform"/>
            <person name="Ward D."/>
            <person name="Feldgarden M."/>
            <person name="Earl A."/>
            <person name="Young S.K."/>
            <person name="Zeng Q."/>
            <person name="Koehrsen M."/>
            <person name="Alvarado L."/>
            <person name="Berlin A."/>
            <person name="Bochicchio J."/>
            <person name="Borenstein D."/>
            <person name="Chapman S.B."/>
            <person name="Chen Z."/>
            <person name="Engels R."/>
            <person name="Freedman E."/>
            <person name="Gellesch M."/>
            <person name="Goldberg J."/>
            <person name="Griggs A."/>
            <person name="Gujja S."/>
            <person name="Heilman E."/>
            <person name="Heiman D."/>
            <person name="Hepburn T."/>
            <person name="Howarth C."/>
            <person name="Jen D."/>
            <person name="Larson L."/>
            <person name="Lewis B."/>
            <person name="Mehta T."/>
            <person name="Park D."/>
            <person name="Pearson M."/>
            <person name="Roberts A."/>
            <person name="Saif S."/>
            <person name="Shea T."/>
            <person name="Shenoy N."/>
            <person name="Sisk P."/>
            <person name="Stolte C."/>
            <person name="Sykes S."/>
            <person name="Thomson T."/>
            <person name="Walk T."/>
            <person name="White J."/>
            <person name="Yandava C."/>
            <person name="Izard J."/>
            <person name="Baranova O.V."/>
            <person name="Blanton J.M."/>
            <person name="Tanner A.C."/>
            <person name="Dewhirst F.E."/>
            <person name="Haas B."/>
            <person name="Nusbaum C."/>
            <person name="Birren B."/>
        </authorList>
    </citation>
    <scope>NUCLEOTIDE SEQUENCE [LARGE SCALE GENOMIC DNA]</scope>
    <source>
        <strain evidence="3">1-1 BBBD Race 1</strain>
    </source>
</reference>